<feature type="region of interest" description="Disordered" evidence="2">
    <location>
        <begin position="569"/>
        <end position="588"/>
    </location>
</feature>
<dbReference type="STRING" id="28743.ENSCVAP00000026340"/>
<dbReference type="Gene3D" id="3.30.870.10">
    <property type="entry name" value="Endonuclease Chain A"/>
    <property type="match status" value="1"/>
</dbReference>
<proteinExistence type="inferred from homology"/>
<organism evidence="4 5">
    <name type="scientific">Cyprinodon variegatus</name>
    <name type="common">Sheepshead minnow</name>
    <dbReference type="NCBI Taxonomy" id="28743"/>
    <lineage>
        <taxon>Eukaryota</taxon>
        <taxon>Metazoa</taxon>
        <taxon>Chordata</taxon>
        <taxon>Craniata</taxon>
        <taxon>Vertebrata</taxon>
        <taxon>Euteleostomi</taxon>
        <taxon>Actinopterygii</taxon>
        <taxon>Neopterygii</taxon>
        <taxon>Teleostei</taxon>
        <taxon>Neoteleostei</taxon>
        <taxon>Acanthomorphata</taxon>
        <taxon>Ovalentaria</taxon>
        <taxon>Atherinomorphae</taxon>
        <taxon>Cyprinodontiformes</taxon>
        <taxon>Cyprinodontidae</taxon>
        <taxon>Cyprinodon</taxon>
    </lineage>
</organism>
<evidence type="ECO:0000256" key="2">
    <source>
        <dbReference type="SAM" id="MobiDB-lite"/>
    </source>
</evidence>
<dbReference type="OrthoDB" id="8943940at2759"/>
<feature type="domain" description="Scaffolding anchor of CK1" evidence="3">
    <location>
        <begin position="16"/>
        <end position="282"/>
    </location>
</feature>
<reference evidence="4" key="2">
    <citation type="submission" date="2025-09" db="UniProtKB">
        <authorList>
            <consortium name="Ensembl"/>
        </authorList>
    </citation>
    <scope>IDENTIFICATION</scope>
</reference>
<evidence type="ECO:0000259" key="3">
    <source>
        <dbReference type="Pfam" id="PF07894"/>
    </source>
</evidence>
<keyword evidence="5" id="KW-1185">Reference proteome</keyword>
<feature type="region of interest" description="Disordered" evidence="2">
    <location>
        <begin position="384"/>
        <end position="494"/>
    </location>
</feature>
<evidence type="ECO:0000256" key="1">
    <source>
        <dbReference type="ARBA" id="ARBA00006937"/>
    </source>
</evidence>
<feature type="compositionally biased region" description="Basic and acidic residues" evidence="2">
    <location>
        <begin position="404"/>
        <end position="434"/>
    </location>
</feature>
<evidence type="ECO:0000313" key="4">
    <source>
        <dbReference type="Ensembl" id="ENSCVAP00000026340.1"/>
    </source>
</evidence>
<dbReference type="PANTHER" id="PTHR16181">
    <property type="entry name" value="PROTEIN FAM83A-RELATED"/>
    <property type="match status" value="1"/>
</dbReference>
<dbReference type="KEGG" id="cvg:107087523"/>
<dbReference type="AlphaFoldDB" id="A0A3Q2GI06"/>
<protein>
    <submittedName>
        <fullName evidence="4">Family with sequence similarity 83 member E</fullName>
    </submittedName>
</protein>
<dbReference type="PANTHER" id="PTHR16181:SF29">
    <property type="entry name" value="PROTEIN FAM83A-RELATED"/>
    <property type="match status" value="1"/>
</dbReference>
<dbReference type="RefSeq" id="XP_015234622.1">
    <property type="nucleotide sequence ID" value="XM_015379136.1"/>
</dbReference>
<dbReference type="GeneTree" id="ENSGT00940000164021"/>
<dbReference type="SUPFAM" id="SSF56024">
    <property type="entry name" value="Phospholipase D/nuclease"/>
    <property type="match status" value="1"/>
</dbReference>
<dbReference type="InterPro" id="IPR050944">
    <property type="entry name" value="FAM83"/>
</dbReference>
<dbReference type="GO" id="GO:0019901">
    <property type="term" value="F:protein kinase binding"/>
    <property type="evidence" value="ECO:0007669"/>
    <property type="project" value="TreeGrafter"/>
</dbReference>
<dbReference type="Pfam" id="PF07894">
    <property type="entry name" value="SACK1"/>
    <property type="match status" value="1"/>
</dbReference>
<dbReference type="InterPro" id="IPR012461">
    <property type="entry name" value="SACK1"/>
</dbReference>
<comment type="similarity">
    <text evidence="1">Belongs to the FAM83 family.</text>
</comment>
<evidence type="ECO:0000313" key="5">
    <source>
        <dbReference type="Proteomes" id="UP000265020"/>
    </source>
</evidence>
<dbReference type="CTD" id="54854"/>
<dbReference type="Proteomes" id="UP000265020">
    <property type="component" value="Unassembled WGS sequence"/>
</dbReference>
<dbReference type="GeneID" id="107087523"/>
<dbReference type="GO" id="GO:0007165">
    <property type="term" value="P:signal transduction"/>
    <property type="evidence" value="ECO:0007669"/>
    <property type="project" value="TreeGrafter"/>
</dbReference>
<dbReference type="Ensembl" id="ENSCVAT00000016288.1">
    <property type="protein sequence ID" value="ENSCVAP00000026340.1"/>
    <property type="gene ID" value="ENSCVAG00000011806.1"/>
</dbReference>
<accession>A0A3Q2GI06</accession>
<name>A0A3Q2GI06_CYPVA</name>
<dbReference type="OMA" id="FLDWEAM"/>
<sequence>MSDFQEKSLNENVVFQPLDETCPQFLYSEREREAVERLLSGGPEAFYSSIGPELSSCFLSPEEVSQMSSSVQSYRSNEPQVKDQHGFETSFDSENFCSTYDPTMPDMPVPNLELGWPQKPTWVLNNSVKVYSSSPAEGQLQVREVIRQILQTARTVIAIVTDQLTDNTIIFDLHTAASRGVPVYIILNQRSLQGNFTLNRLRHPNIKTRILGGKTFCSRTGRMVVGDVKSNFILVDLETVIHGSYSLTWSDVHLHRQLITVLRGQIIDSFDQEFRILFAESLPVPDTWIVPAATHACMPHQATDSSQLQLLKDLSAESELSNPPSPPPDVLLDWEAMGVVHKDSGHSASLLNEQNGNIAEKMLHLEINEAKPAKERLPCNEHLEERKSNAQVTSEPTRLPVSDGIKRPEHTKERSISRERSLEKQPNQHERAVTRIDVPPDPINSYPYKRRTPTRMESFSEEDKNTDNHSSSTNTDSTREKKPLIVRVPHNGNFSSLSDIMRRLKRGTPGVHKRGMNSTMSDQTQSMWDLSTQSDREVPVPRFLTGFNPEHMTPALVLMRKRNDELKSSINRPSAKFTPAERPRSSTLNSSIYLRNLSNSKESTL</sequence>
<reference evidence="4" key="1">
    <citation type="submission" date="2025-08" db="UniProtKB">
        <authorList>
            <consortium name="Ensembl"/>
        </authorList>
    </citation>
    <scope>IDENTIFICATION</scope>
</reference>